<reference evidence="1 2" key="1">
    <citation type="journal article" date="2006" name="Nature">
        <title>Global trends of whole-genome duplications revealed by the ciliate Paramecium tetraurelia.</title>
        <authorList>
            <consortium name="Genoscope"/>
            <person name="Aury J.-M."/>
            <person name="Jaillon O."/>
            <person name="Duret L."/>
            <person name="Noel B."/>
            <person name="Jubin C."/>
            <person name="Porcel B.M."/>
            <person name="Segurens B."/>
            <person name="Daubin V."/>
            <person name="Anthouard V."/>
            <person name="Aiach N."/>
            <person name="Arnaiz O."/>
            <person name="Billaut A."/>
            <person name="Beisson J."/>
            <person name="Blanc I."/>
            <person name="Bouhouche K."/>
            <person name="Camara F."/>
            <person name="Duharcourt S."/>
            <person name="Guigo R."/>
            <person name="Gogendeau D."/>
            <person name="Katinka M."/>
            <person name="Keller A.-M."/>
            <person name="Kissmehl R."/>
            <person name="Klotz C."/>
            <person name="Koll F."/>
            <person name="Le Moue A."/>
            <person name="Lepere C."/>
            <person name="Malinsky S."/>
            <person name="Nowacki M."/>
            <person name="Nowak J.K."/>
            <person name="Plattner H."/>
            <person name="Poulain J."/>
            <person name="Ruiz F."/>
            <person name="Serrano V."/>
            <person name="Zagulski M."/>
            <person name="Dessen P."/>
            <person name="Betermier M."/>
            <person name="Weissenbach J."/>
            <person name="Scarpelli C."/>
            <person name="Schachter V."/>
            <person name="Sperling L."/>
            <person name="Meyer E."/>
            <person name="Cohen J."/>
            <person name="Wincker P."/>
        </authorList>
    </citation>
    <scope>NUCLEOTIDE SEQUENCE [LARGE SCALE GENOMIC DNA]</scope>
    <source>
        <strain evidence="1 2">Stock d4-2</strain>
    </source>
</reference>
<protein>
    <recommendedName>
        <fullName evidence="3">Transmembrane protein</fullName>
    </recommendedName>
</protein>
<proteinExistence type="predicted"/>
<evidence type="ECO:0008006" key="3">
    <source>
        <dbReference type="Google" id="ProtNLM"/>
    </source>
</evidence>
<sequence>MFKRIVSSAYVCKIISFVNSKQVQFFGKKFSFKKNFKINNETDQISMQKCARREYQHFPPNKIKNLRLDNHESNITLFHILWCLTCIFGVRLSISFIPKRSEQFIETIQCIYSFHTNCTTLKQCTGRQFFGFQYIFQSNNFFQKNDQYEFFLILILVLTCRMVKQISQCI</sequence>
<dbReference type="InParanoid" id="A0D9V7"/>
<gene>
    <name evidence="1" type="ORF">GSPATT00014756001</name>
</gene>
<dbReference type="AlphaFoldDB" id="A0D9V7"/>
<organism evidence="1 2">
    <name type="scientific">Paramecium tetraurelia</name>
    <dbReference type="NCBI Taxonomy" id="5888"/>
    <lineage>
        <taxon>Eukaryota</taxon>
        <taxon>Sar</taxon>
        <taxon>Alveolata</taxon>
        <taxon>Ciliophora</taxon>
        <taxon>Intramacronucleata</taxon>
        <taxon>Oligohymenophorea</taxon>
        <taxon>Peniculida</taxon>
        <taxon>Parameciidae</taxon>
        <taxon>Paramecium</taxon>
    </lineage>
</organism>
<evidence type="ECO:0000313" key="1">
    <source>
        <dbReference type="EMBL" id="CAK79824.1"/>
    </source>
</evidence>
<dbReference type="EMBL" id="CT868341">
    <property type="protein sequence ID" value="CAK79824.1"/>
    <property type="molecule type" value="Genomic_DNA"/>
</dbReference>
<accession>A0D9V7</accession>
<evidence type="ECO:0000313" key="2">
    <source>
        <dbReference type="Proteomes" id="UP000000600"/>
    </source>
</evidence>
<dbReference type="Proteomes" id="UP000000600">
    <property type="component" value="Unassembled WGS sequence"/>
</dbReference>
<dbReference type="HOGENOM" id="CLU_134107_0_0_1"/>
<dbReference type="GeneID" id="5033006"/>
<name>A0D9V7_PARTE</name>
<keyword evidence="2" id="KW-1185">Reference proteome</keyword>
<dbReference type="KEGG" id="ptm:GSPATT00014756001"/>
<dbReference type="RefSeq" id="XP_001447221.1">
    <property type="nucleotide sequence ID" value="XM_001447184.1"/>
</dbReference>